<dbReference type="PANTHER" id="PTHR30341">
    <property type="entry name" value="SODIUM ION/PROTON ANTIPORTER NHAA-RELATED"/>
    <property type="match status" value="1"/>
</dbReference>
<proteinExistence type="predicted"/>
<reference evidence="7" key="2">
    <citation type="journal article" date="2021" name="Microbiome">
        <title>Successional dynamics and alternative stable states in a saline activated sludge microbial community over 9 years.</title>
        <authorList>
            <person name="Wang Y."/>
            <person name="Ye J."/>
            <person name="Ju F."/>
            <person name="Liu L."/>
            <person name="Boyd J.A."/>
            <person name="Deng Y."/>
            <person name="Parks D.H."/>
            <person name="Jiang X."/>
            <person name="Yin X."/>
            <person name="Woodcroft B.J."/>
            <person name="Tyson G.W."/>
            <person name="Hugenholtz P."/>
            <person name="Polz M.F."/>
            <person name="Zhang T."/>
        </authorList>
    </citation>
    <scope>NUCLEOTIDE SEQUENCE</scope>
    <source>
        <strain evidence="7">HKST-UBA01</strain>
    </source>
</reference>
<gene>
    <name evidence="7" type="ORF">KC729_17245</name>
</gene>
<evidence type="ECO:0000256" key="3">
    <source>
        <dbReference type="ARBA" id="ARBA00022692"/>
    </source>
</evidence>
<feature type="transmembrane region" description="Helical" evidence="6">
    <location>
        <begin position="12"/>
        <end position="35"/>
    </location>
</feature>
<feature type="non-terminal residue" evidence="7">
    <location>
        <position position="1"/>
    </location>
</feature>
<organism evidence="7 8">
    <name type="scientific">Eiseniibacteriota bacterium</name>
    <dbReference type="NCBI Taxonomy" id="2212470"/>
    <lineage>
        <taxon>Bacteria</taxon>
        <taxon>Candidatus Eiseniibacteriota</taxon>
    </lineage>
</organism>
<feature type="transmembrane region" description="Helical" evidence="6">
    <location>
        <begin position="85"/>
        <end position="105"/>
    </location>
</feature>
<dbReference type="InterPro" id="IPR004670">
    <property type="entry name" value="NhaA"/>
</dbReference>
<evidence type="ECO:0000313" key="7">
    <source>
        <dbReference type="EMBL" id="MCA9729437.1"/>
    </source>
</evidence>
<dbReference type="GO" id="GO:0006885">
    <property type="term" value="P:regulation of pH"/>
    <property type="evidence" value="ECO:0007669"/>
    <property type="project" value="InterPro"/>
</dbReference>
<accession>A0A956M2I4</accession>
<keyword evidence="5 6" id="KW-0472">Membrane</keyword>
<comment type="subcellular location">
    <subcellularLocation>
        <location evidence="1">Cell inner membrane</location>
        <topology evidence="1">Multi-pass membrane protein</topology>
    </subcellularLocation>
</comment>
<dbReference type="InterPro" id="IPR023171">
    <property type="entry name" value="Na/H_antiporter_dom_sf"/>
</dbReference>
<dbReference type="PANTHER" id="PTHR30341:SF0">
    <property type="entry name" value="NA(+)_H(+) ANTIPORTER NHAA"/>
    <property type="match status" value="1"/>
</dbReference>
<dbReference type="AlphaFoldDB" id="A0A956M2I4"/>
<evidence type="ECO:0000256" key="1">
    <source>
        <dbReference type="ARBA" id="ARBA00004429"/>
    </source>
</evidence>
<reference evidence="7" key="1">
    <citation type="submission" date="2020-04" db="EMBL/GenBank/DDBJ databases">
        <authorList>
            <person name="Zhang T."/>
        </authorList>
    </citation>
    <scope>NUCLEOTIDE SEQUENCE</scope>
    <source>
        <strain evidence="7">HKST-UBA01</strain>
    </source>
</reference>
<dbReference type="GO" id="GO:0015385">
    <property type="term" value="F:sodium:proton antiporter activity"/>
    <property type="evidence" value="ECO:0007669"/>
    <property type="project" value="TreeGrafter"/>
</dbReference>
<name>A0A956M2I4_UNCEI</name>
<dbReference type="Pfam" id="PF06965">
    <property type="entry name" value="Na_H_antiport_1"/>
    <property type="match status" value="1"/>
</dbReference>
<sequence>PDLSAVATDPASLGILAGLVLGKPIGIVLLSWVAVRLNLAELPRGVSWPAILGAGCLAGMGFTMSIFIAGLAFGSDAELLDTAKLAILGASAIAGALGSLVLFFAPARRDSPATAG</sequence>
<evidence type="ECO:0000256" key="2">
    <source>
        <dbReference type="ARBA" id="ARBA00022475"/>
    </source>
</evidence>
<dbReference type="Gene3D" id="1.20.1530.10">
    <property type="entry name" value="Na+/H+ antiporter like domain"/>
    <property type="match status" value="1"/>
</dbReference>
<dbReference type="GO" id="GO:0005886">
    <property type="term" value="C:plasma membrane"/>
    <property type="evidence" value="ECO:0007669"/>
    <property type="project" value="UniProtKB-SubCell"/>
</dbReference>
<evidence type="ECO:0000313" key="8">
    <source>
        <dbReference type="Proteomes" id="UP000697710"/>
    </source>
</evidence>
<keyword evidence="3 6" id="KW-0812">Transmembrane</keyword>
<evidence type="ECO:0000256" key="6">
    <source>
        <dbReference type="SAM" id="Phobius"/>
    </source>
</evidence>
<dbReference type="Proteomes" id="UP000697710">
    <property type="component" value="Unassembled WGS sequence"/>
</dbReference>
<feature type="transmembrane region" description="Helical" evidence="6">
    <location>
        <begin position="47"/>
        <end position="73"/>
    </location>
</feature>
<keyword evidence="2" id="KW-1003">Cell membrane</keyword>
<protein>
    <submittedName>
        <fullName evidence="7">Na+/H+ antiporter NhaA</fullName>
    </submittedName>
</protein>
<comment type="caution">
    <text evidence="7">The sequence shown here is derived from an EMBL/GenBank/DDBJ whole genome shotgun (WGS) entry which is preliminary data.</text>
</comment>
<keyword evidence="4 6" id="KW-1133">Transmembrane helix</keyword>
<evidence type="ECO:0000256" key="4">
    <source>
        <dbReference type="ARBA" id="ARBA00022989"/>
    </source>
</evidence>
<dbReference type="EMBL" id="JAGQHR010000694">
    <property type="protein sequence ID" value="MCA9729437.1"/>
    <property type="molecule type" value="Genomic_DNA"/>
</dbReference>
<evidence type="ECO:0000256" key="5">
    <source>
        <dbReference type="ARBA" id="ARBA00023136"/>
    </source>
</evidence>